<dbReference type="Proteomes" id="UP001142175">
    <property type="component" value="Unassembled WGS sequence"/>
</dbReference>
<keyword evidence="2" id="KW-1185">Reference proteome</keyword>
<evidence type="ECO:0000313" key="1">
    <source>
        <dbReference type="EMBL" id="MCR9015434.1"/>
    </source>
</evidence>
<evidence type="ECO:0000313" key="2">
    <source>
        <dbReference type="Proteomes" id="UP001142175"/>
    </source>
</evidence>
<organism evidence="1 2">
    <name type="scientific">Aquiflexum gelatinilyticum</name>
    <dbReference type="NCBI Taxonomy" id="2961943"/>
    <lineage>
        <taxon>Bacteria</taxon>
        <taxon>Pseudomonadati</taxon>
        <taxon>Bacteroidota</taxon>
        <taxon>Cytophagia</taxon>
        <taxon>Cytophagales</taxon>
        <taxon>Cyclobacteriaceae</taxon>
        <taxon>Aquiflexum</taxon>
    </lineage>
</organism>
<sequence length="416" mass="49491">MKRIKDIYESFLNNFTSVEVFFMRIAPVAENEDKVIEKERIEYREYILKEIFGEDFENRNKTEKLEIKLTKEEVERIIHKIKQSPKIPAKNYGTLTKGAFIMLNNYFEFLFSDLLTYNFKKNTTTIDSKKLNISFDDLKKYNSIEEAYEDLIYKEVESLLIEMNFEELKTYFSEKLKINLETEIINWNLITEIRERRNIIIHNNSLVNNKYISRSKNPFNFNLNDEVKIEKEYFLNALSEIKLAGVLLCLNCWGNWDKNDTTNAIKEIVDISFNNLKNSNHVFVEKICSYTEKRIKAKNDEEDDIIYKIKFNQCIALKRLNKLEELNLILSTIKTGALTPLYKIAHLTLNNRHFEAVELVEKAIVADDLTIEKYEDWPIFNEIRNDKKLHKKVLETFEKINLNETFIKNNSQKEKK</sequence>
<accession>A0A9X2P911</accession>
<dbReference type="EMBL" id="JANSUY010000006">
    <property type="protein sequence ID" value="MCR9015434.1"/>
    <property type="molecule type" value="Genomic_DNA"/>
</dbReference>
<name>A0A9X2P911_9BACT</name>
<comment type="caution">
    <text evidence="1">The sequence shown here is derived from an EMBL/GenBank/DDBJ whole genome shotgun (WGS) entry which is preliminary data.</text>
</comment>
<protein>
    <submittedName>
        <fullName evidence="1">Uncharacterized protein</fullName>
    </submittedName>
</protein>
<proteinExistence type="predicted"/>
<dbReference type="AlphaFoldDB" id="A0A9X2P911"/>
<gene>
    <name evidence="1" type="ORF">NU887_10335</name>
</gene>
<reference evidence="1" key="1">
    <citation type="submission" date="2022-08" db="EMBL/GenBank/DDBJ databases">
        <authorList>
            <person name="Zhang D."/>
        </authorList>
    </citation>
    <scope>NUCLEOTIDE SEQUENCE</scope>
    <source>
        <strain evidence="1">XJ19-11</strain>
    </source>
</reference>